<dbReference type="SUPFAM" id="SSF51905">
    <property type="entry name" value="FAD/NAD(P)-binding domain"/>
    <property type="match status" value="1"/>
</dbReference>
<dbReference type="AlphaFoldDB" id="A0A9P7ZIG7"/>
<comment type="caution">
    <text evidence="6">The sequence shown here is derived from an EMBL/GenBank/DDBJ whole genome shotgun (WGS) entry which is preliminary data.</text>
</comment>
<dbReference type="Proteomes" id="UP000887229">
    <property type="component" value="Unassembled WGS sequence"/>
</dbReference>
<dbReference type="RefSeq" id="XP_046116275.1">
    <property type="nucleotide sequence ID" value="XM_046262386.1"/>
</dbReference>
<dbReference type="InterPro" id="IPR052542">
    <property type="entry name" value="Cholesterol_Oxidase"/>
</dbReference>
<dbReference type="GeneID" id="70293289"/>
<proteinExistence type="predicted"/>
<keyword evidence="2" id="KW-0285">Flavoprotein</keyword>
<dbReference type="PANTHER" id="PTHR47470:SF1">
    <property type="entry name" value="FAD-DEPENDENT OXIDOREDUCTASE 2 FAD BINDING DOMAIN-CONTAINING PROTEIN"/>
    <property type="match status" value="1"/>
</dbReference>
<evidence type="ECO:0000313" key="7">
    <source>
        <dbReference type="Proteomes" id="UP000887229"/>
    </source>
</evidence>
<keyword evidence="7" id="KW-1185">Reference proteome</keyword>
<dbReference type="EMBL" id="MU251263">
    <property type="protein sequence ID" value="KAG9252351.1"/>
    <property type="molecule type" value="Genomic_DNA"/>
</dbReference>
<dbReference type="Gene3D" id="3.50.50.60">
    <property type="entry name" value="FAD/NAD(P)-binding domain"/>
    <property type="match status" value="1"/>
</dbReference>
<sequence length="426" mass="47188">MINEPIAVINIVSSLDNVEVMRDSYDVVVIGSGYGGGVAASQRWPGEFREQLLGTSEEVRVSGEFAPGDRSIPGKAVDDGNPTGLYHFVVGEGQNAYMGNGLGGTSLLNANVFLEAHPDVLDMEVWPKELRGKDAWTKYHYSSAHKANPADYKGASSVLEPVEYPATFPELQKANLLQKQAELMGMGDKFYRVKQTTRFKDEPNSTGPCEARYVTKAPGRDGYIIYFAWHGGKRGRFTTLYDNLMWVHAKKCVFFGAVSIGTTKILLRSKHEQFGLKMSEDVDEWELMKSLHIYNTDYEANCIAHPDPTWDRPVGPCSTSVLDLCEQKNVLEGTVVEDCAIHVPSALAPLMSPMLESLLDPVKPLDATVLLKPSPRLSLGWQANFWGPTSPRVASREQRHISSCRMTVSGFRKSRGDAISILMPRR</sequence>
<dbReference type="GO" id="GO:0016614">
    <property type="term" value="F:oxidoreductase activity, acting on CH-OH group of donors"/>
    <property type="evidence" value="ECO:0007669"/>
    <property type="project" value="InterPro"/>
</dbReference>
<evidence type="ECO:0000256" key="1">
    <source>
        <dbReference type="ARBA" id="ARBA00001974"/>
    </source>
</evidence>
<evidence type="ECO:0000256" key="2">
    <source>
        <dbReference type="ARBA" id="ARBA00022630"/>
    </source>
</evidence>
<gene>
    <name evidence="6" type="ORF">F5Z01DRAFT_638618</name>
</gene>
<evidence type="ECO:0000313" key="6">
    <source>
        <dbReference type="EMBL" id="KAG9252351.1"/>
    </source>
</evidence>
<reference evidence="6" key="1">
    <citation type="journal article" date="2021" name="IMA Fungus">
        <title>Genomic characterization of three marine fungi, including Emericellopsis atlantica sp. nov. with signatures of a generalist lifestyle and marine biomass degradation.</title>
        <authorList>
            <person name="Hagestad O.C."/>
            <person name="Hou L."/>
            <person name="Andersen J.H."/>
            <person name="Hansen E.H."/>
            <person name="Altermark B."/>
            <person name="Li C."/>
            <person name="Kuhnert E."/>
            <person name="Cox R.J."/>
            <person name="Crous P.W."/>
            <person name="Spatafora J.W."/>
            <person name="Lail K."/>
            <person name="Amirebrahimi M."/>
            <person name="Lipzen A."/>
            <person name="Pangilinan J."/>
            <person name="Andreopoulos W."/>
            <person name="Hayes R.D."/>
            <person name="Ng V."/>
            <person name="Grigoriev I.V."/>
            <person name="Jackson S.A."/>
            <person name="Sutton T.D.S."/>
            <person name="Dobson A.D.W."/>
            <person name="Rama T."/>
        </authorList>
    </citation>
    <scope>NUCLEOTIDE SEQUENCE</scope>
    <source>
        <strain evidence="6">TS7</strain>
    </source>
</reference>
<accession>A0A9P7ZIG7</accession>
<evidence type="ECO:0000256" key="4">
    <source>
        <dbReference type="ARBA" id="ARBA00023002"/>
    </source>
</evidence>
<evidence type="ECO:0000259" key="5">
    <source>
        <dbReference type="PROSITE" id="PS00623"/>
    </source>
</evidence>
<dbReference type="OrthoDB" id="9974421at2759"/>
<dbReference type="GO" id="GO:0050660">
    <property type="term" value="F:flavin adenine dinucleotide binding"/>
    <property type="evidence" value="ECO:0007669"/>
    <property type="project" value="InterPro"/>
</dbReference>
<protein>
    <recommendedName>
        <fullName evidence="5">Glucose-methanol-choline oxidoreductase N-terminal domain-containing protein</fullName>
    </recommendedName>
</protein>
<keyword evidence="4" id="KW-0560">Oxidoreductase</keyword>
<keyword evidence="3" id="KW-0274">FAD</keyword>
<dbReference type="PROSITE" id="PS00623">
    <property type="entry name" value="GMC_OXRED_1"/>
    <property type="match status" value="1"/>
</dbReference>
<dbReference type="PANTHER" id="PTHR47470">
    <property type="entry name" value="CHOLESTEROL OXIDASE"/>
    <property type="match status" value="1"/>
</dbReference>
<feature type="domain" description="Glucose-methanol-choline oxidoreductase N-terminal" evidence="5">
    <location>
        <begin position="99"/>
        <end position="122"/>
    </location>
</feature>
<name>A0A9P7ZIG7_9HYPO</name>
<comment type="cofactor">
    <cofactor evidence="1">
        <name>FAD</name>
        <dbReference type="ChEBI" id="CHEBI:57692"/>
    </cofactor>
</comment>
<organism evidence="6 7">
    <name type="scientific">Emericellopsis atlantica</name>
    <dbReference type="NCBI Taxonomy" id="2614577"/>
    <lineage>
        <taxon>Eukaryota</taxon>
        <taxon>Fungi</taxon>
        <taxon>Dikarya</taxon>
        <taxon>Ascomycota</taxon>
        <taxon>Pezizomycotina</taxon>
        <taxon>Sordariomycetes</taxon>
        <taxon>Hypocreomycetidae</taxon>
        <taxon>Hypocreales</taxon>
        <taxon>Bionectriaceae</taxon>
        <taxon>Emericellopsis</taxon>
    </lineage>
</organism>
<dbReference type="InterPro" id="IPR036188">
    <property type="entry name" value="FAD/NAD-bd_sf"/>
</dbReference>
<evidence type="ECO:0000256" key="3">
    <source>
        <dbReference type="ARBA" id="ARBA00022827"/>
    </source>
</evidence>
<dbReference type="InterPro" id="IPR000172">
    <property type="entry name" value="GMC_OxRdtase_N"/>
</dbReference>